<name>A0A7W9AX94_9HYPH</name>
<evidence type="ECO:0000256" key="1">
    <source>
        <dbReference type="ARBA" id="ARBA00023015"/>
    </source>
</evidence>
<sequence length="232" mass="26836">MSKSQQDVLEAGDEKTQAEKAYRLMREDIVSGALAPDLKLKIDFLRDRYDIGAGPLREALARLSGEHLVTLLGQRGFVVAPMSVADAREIGHLRKIFEADALSQSIPKGDRQWEERVITTYHRLERIELSDRQGADRLEEWERLNNDFHEALVAACPSTWVLRMREMMFRHHERYRRLSRVKTVFTRDIHLEHRTLLDAALDRDVERAIDVIRSHIERTTNAVADALEKMVA</sequence>
<proteinExistence type="predicted"/>
<dbReference type="InterPro" id="IPR036390">
    <property type="entry name" value="WH_DNA-bd_sf"/>
</dbReference>
<dbReference type="GO" id="GO:0003700">
    <property type="term" value="F:DNA-binding transcription factor activity"/>
    <property type="evidence" value="ECO:0007669"/>
    <property type="project" value="InterPro"/>
</dbReference>
<gene>
    <name evidence="5" type="ORF">FHS76_001986</name>
</gene>
<dbReference type="Gene3D" id="1.20.120.530">
    <property type="entry name" value="GntR ligand-binding domain-like"/>
    <property type="match status" value="1"/>
</dbReference>
<dbReference type="AlphaFoldDB" id="A0A7W9AX94"/>
<protein>
    <submittedName>
        <fullName evidence="5">DNA-binding GntR family transcriptional regulator</fullName>
    </submittedName>
</protein>
<organism evidence="5 6">
    <name type="scientific">Brucella daejeonensis</name>
    <dbReference type="NCBI Taxonomy" id="659015"/>
    <lineage>
        <taxon>Bacteria</taxon>
        <taxon>Pseudomonadati</taxon>
        <taxon>Pseudomonadota</taxon>
        <taxon>Alphaproteobacteria</taxon>
        <taxon>Hyphomicrobiales</taxon>
        <taxon>Brucellaceae</taxon>
        <taxon>Brucella/Ochrobactrum group</taxon>
        <taxon>Brucella</taxon>
    </lineage>
</organism>
<keyword evidence="2 5" id="KW-0238">DNA-binding</keyword>
<reference evidence="5 6" key="1">
    <citation type="submission" date="2020-08" db="EMBL/GenBank/DDBJ databases">
        <title>Genomic Encyclopedia of Type Strains, Phase IV (KMG-IV): sequencing the most valuable type-strain genomes for metagenomic binning, comparative biology and taxonomic classification.</title>
        <authorList>
            <person name="Goeker M."/>
        </authorList>
    </citation>
    <scope>NUCLEOTIDE SEQUENCE [LARGE SCALE GENOMIC DNA]</scope>
    <source>
        <strain evidence="5 6">DSM 26944</strain>
    </source>
</reference>
<dbReference type="GO" id="GO:0003677">
    <property type="term" value="F:DNA binding"/>
    <property type="evidence" value="ECO:0007669"/>
    <property type="project" value="UniProtKB-KW"/>
</dbReference>
<comment type="caution">
    <text evidence="5">The sequence shown here is derived from an EMBL/GenBank/DDBJ whole genome shotgun (WGS) entry which is preliminary data.</text>
</comment>
<dbReference type="SMART" id="SM00345">
    <property type="entry name" value="HTH_GNTR"/>
    <property type="match status" value="1"/>
</dbReference>
<accession>A0A7W9AX94</accession>
<evidence type="ECO:0000256" key="2">
    <source>
        <dbReference type="ARBA" id="ARBA00023125"/>
    </source>
</evidence>
<feature type="domain" description="HTH gntR-type" evidence="4">
    <location>
        <begin position="15"/>
        <end position="82"/>
    </location>
</feature>
<dbReference type="Proteomes" id="UP000555546">
    <property type="component" value="Unassembled WGS sequence"/>
</dbReference>
<keyword evidence="6" id="KW-1185">Reference proteome</keyword>
<dbReference type="PANTHER" id="PTHR43537:SF20">
    <property type="entry name" value="HTH-TYPE TRANSCRIPTIONAL REPRESSOR GLAR"/>
    <property type="match status" value="1"/>
</dbReference>
<dbReference type="RefSeq" id="WP_235992623.1">
    <property type="nucleotide sequence ID" value="NZ_JACIJG010000006.1"/>
</dbReference>
<dbReference type="Gene3D" id="1.10.10.10">
    <property type="entry name" value="Winged helix-like DNA-binding domain superfamily/Winged helix DNA-binding domain"/>
    <property type="match status" value="1"/>
</dbReference>
<evidence type="ECO:0000313" key="6">
    <source>
        <dbReference type="Proteomes" id="UP000555546"/>
    </source>
</evidence>
<dbReference type="SUPFAM" id="SSF46785">
    <property type="entry name" value="Winged helix' DNA-binding domain"/>
    <property type="match status" value="1"/>
</dbReference>
<dbReference type="PANTHER" id="PTHR43537">
    <property type="entry name" value="TRANSCRIPTIONAL REGULATOR, GNTR FAMILY"/>
    <property type="match status" value="1"/>
</dbReference>
<dbReference type="SUPFAM" id="SSF48008">
    <property type="entry name" value="GntR ligand-binding domain-like"/>
    <property type="match status" value="1"/>
</dbReference>
<evidence type="ECO:0000256" key="3">
    <source>
        <dbReference type="ARBA" id="ARBA00023163"/>
    </source>
</evidence>
<keyword evidence="3" id="KW-0804">Transcription</keyword>
<dbReference type="InterPro" id="IPR011711">
    <property type="entry name" value="GntR_C"/>
</dbReference>
<dbReference type="SMART" id="SM00895">
    <property type="entry name" value="FCD"/>
    <property type="match status" value="1"/>
</dbReference>
<dbReference type="InterPro" id="IPR000524">
    <property type="entry name" value="Tscrpt_reg_HTH_GntR"/>
</dbReference>
<dbReference type="Pfam" id="PF00392">
    <property type="entry name" value="GntR"/>
    <property type="match status" value="1"/>
</dbReference>
<dbReference type="EMBL" id="JACIJG010000006">
    <property type="protein sequence ID" value="MBB5702111.1"/>
    <property type="molecule type" value="Genomic_DNA"/>
</dbReference>
<evidence type="ECO:0000313" key="5">
    <source>
        <dbReference type="EMBL" id="MBB5702111.1"/>
    </source>
</evidence>
<dbReference type="InterPro" id="IPR036388">
    <property type="entry name" value="WH-like_DNA-bd_sf"/>
</dbReference>
<dbReference type="PROSITE" id="PS50949">
    <property type="entry name" value="HTH_GNTR"/>
    <property type="match status" value="1"/>
</dbReference>
<dbReference type="InterPro" id="IPR008920">
    <property type="entry name" value="TF_FadR/GntR_C"/>
</dbReference>
<evidence type="ECO:0000259" key="4">
    <source>
        <dbReference type="PROSITE" id="PS50949"/>
    </source>
</evidence>
<dbReference type="Pfam" id="PF07729">
    <property type="entry name" value="FCD"/>
    <property type="match status" value="1"/>
</dbReference>
<keyword evidence="1" id="KW-0805">Transcription regulation</keyword>